<protein>
    <submittedName>
        <fullName evidence="2">Uncharacterized protein</fullName>
    </submittedName>
</protein>
<keyword evidence="3" id="KW-1185">Reference proteome</keyword>
<organism evidence="2 3">
    <name type="scientific">Rhizopus stolonifer</name>
    <name type="common">Rhizopus nigricans</name>
    <dbReference type="NCBI Taxonomy" id="4846"/>
    <lineage>
        <taxon>Eukaryota</taxon>
        <taxon>Fungi</taxon>
        <taxon>Fungi incertae sedis</taxon>
        <taxon>Mucoromycota</taxon>
        <taxon>Mucoromycotina</taxon>
        <taxon>Mucoromycetes</taxon>
        <taxon>Mucorales</taxon>
        <taxon>Mucorineae</taxon>
        <taxon>Rhizopodaceae</taxon>
        <taxon>Rhizopus</taxon>
    </lineage>
</organism>
<reference evidence="2 3" key="1">
    <citation type="journal article" date="2018" name="G3 (Bethesda)">
        <title>Phylogenetic and Phylogenomic Definition of Rhizopus Species.</title>
        <authorList>
            <person name="Gryganskyi A.P."/>
            <person name="Golan J."/>
            <person name="Dolatabadi S."/>
            <person name="Mondo S."/>
            <person name="Robb S."/>
            <person name="Idnurm A."/>
            <person name="Muszewska A."/>
            <person name="Steczkiewicz K."/>
            <person name="Masonjones S."/>
            <person name="Liao H.L."/>
            <person name="Gajdeczka M.T."/>
            <person name="Anike F."/>
            <person name="Vuek A."/>
            <person name="Anishchenko I.M."/>
            <person name="Voigt K."/>
            <person name="de Hoog G.S."/>
            <person name="Smith M.E."/>
            <person name="Heitman J."/>
            <person name="Vilgalys R."/>
            <person name="Stajich J.E."/>
        </authorList>
    </citation>
    <scope>NUCLEOTIDE SEQUENCE [LARGE SCALE GENOMIC DNA]</scope>
    <source>
        <strain evidence="2 3">LSU 92-RS-03</strain>
    </source>
</reference>
<dbReference type="EMBL" id="PJQM01002675">
    <property type="protein sequence ID" value="RCH93565.1"/>
    <property type="molecule type" value="Genomic_DNA"/>
</dbReference>
<gene>
    <name evidence="2" type="ORF">CU098_011308</name>
</gene>
<dbReference type="AlphaFoldDB" id="A0A367JUJ7"/>
<name>A0A367JUJ7_RHIST</name>
<dbReference type="OrthoDB" id="2262293at2759"/>
<comment type="caution">
    <text evidence="2">The sequence shown here is derived from an EMBL/GenBank/DDBJ whole genome shotgun (WGS) entry which is preliminary data.</text>
</comment>
<evidence type="ECO:0000256" key="1">
    <source>
        <dbReference type="SAM" id="MobiDB-lite"/>
    </source>
</evidence>
<dbReference type="SUPFAM" id="SSF46689">
    <property type="entry name" value="Homeodomain-like"/>
    <property type="match status" value="1"/>
</dbReference>
<dbReference type="InterPro" id="IPR009057">
    <property type="entry name" value="Homeodomain-like_sf"/>
</dbReference>
<feature type="region of interest" description="Disordered" evidence="1">
    <location>
        <begin position="1"/>
        <end position="50"/>
    </location>
</feature>
<accession>A0A367JUJ7</accession>
<feature type="compositionally biased region" description="Basic residues" evidence="1">
    <location>
        <begin position="1"/>
        <end position="11"/>
    </location>
</feature>
<evidence type="ECO:0000313" key="3">
    <source>
        <dbReference type="Proteomes" id="UP000253551"/>
    </source>
</evidence>
<sequence>MNHSAAAKKLKMPQSTAQSWMSKGKQVGSDDFVERRTGIGRPVSRPPILDEEHKDLSVNLIDEKPFIALDEMTENLADQFSSLQMKKTV</sequence>
<evidence type="ECO:0000313" key="2">
    <source>
        <dbReference type="EMBL" id="RCH93565.1"/>
    </source>
</evidence>
<proteinExistence type="predicted"/>
<dbReference type="STRING" id="4846.A0A367JUJ7"/>
<dbReference type="Proteomes" id="UP000253551">
    <property type="component" value="Unassembled WGS sequence"/>
</dbReference>